<dbReference type="InterPro" id="IPR013785">
    <property type="entry name" value="Aldolase_TIM"/>
</dbReference>
<dbReference type="Gene3D" id="3.20.20.70">
    <property type="entry name" value="Aldolase class I"/>
    <property type="match status" value="1"/>
</dbReference>
<dbReference type="SUPFAM" id="SSF51569">
    <property type="entry name" value="Aldolase"/>
    <property type="match status" value="1"/>
</dbReference>
<comment type="catalytic activity">
    <reaction evidence="3">
        <text>D-erythrose 4-phosphate + phosphoenolpyruvate + H2O = 7-phospho-2-dehydro-3-deoxy-D-arabino-heptonate + phosphate</text>
        <dbReference type="Rhea" id="RHEA:14717"/>
        <dbReference type="ChEBI" id="CHEBI:15377"/>
        <dbReference type="ChEBI" id="CHEBI:16897"/>
        <dbReference type="ChEBI" id="CHEBI:43474"/>
        <dbReference type="ChEBI" id="CHEBI:58394"/>
        <dbReference type="ChEBI" id="CHEBI:58702"/>
        <dbReference type="EC" id="2.5.1.54"/>
    </reaction>
</comment>
<comment type="caution">
    <text evidence="4">The sequence shown here is derived from an EMBL/GenBank/DDBJ whole genome shotgun (WGS) entry which is preliminary data.</text>
</comment>
<proteinExistence type="inferred from homology"/>
<dbReference type="PANTHER" id="PTHR21337">
    <property type="entry name" value="PHOSPHO-2-DEHYDRO-3-DEOXYHEPTONATE ALDOLASE 1, 2"/>
    <property type="match status" value="1"/>
</dbReference>
<dbReference type="EMBL" id="JANFNG010000005">
    <property type="protein sequence ID" value="MCQ4080926.1"/>
    <property type="molecule type" value="Genomic_DNA"/>
</dbReference>
<comment type="similarity">
    <text evidence="1 3">Belongs to the class-II DAHP synthase family.</text>
</comment>
<comment type="pathway">
    <text evidence="3">Metabolic intermediate biosynthesis; chorismate biosynthesis; chorismate from D-erythrose 4-phosphate and phosphoenolpyruvate: step 1/7.</text>
</comment>
<gene>
    <name evidence="4" type="ORF">NGB36_10015</name>
</gene>
<name>A0ABT1PTC6_9ACTN</name>
<evidence type="ECO:0000256" key="2">
    <source>
        <dbReference type="ARBA" id="ARBA00022679"/>
    </source>
</evidence>
<evidence type="ECO:0000256" key="3">
    <source>
        <dbReference type="RuleBase" id="RU363071"/>
    </source>
</evidence>
<dbReference type="InterPro" id="IPR002480">
    <property type="entry name" value="DAHP_synth_2"/>
</dbReference>
<protein>
    <recommendedName>
        <fullName evidence="3">Phospho-2-dehydro-3-deoxyheptonate aldolase</fullName>
        <ecNumber evidence="3">2.5.1.54</ecNumber>
    </recommendedName>
</protein>
<dbReference type="PANTHER" id="PTHR21337:SF0">
    <property type="entry name" value="PHOSPHO-2-DEHYDRO-3-DEOXYHEPTONATE ALDOLASE"/>
    <property type="match status" value="1"/>
</dbReference>
<organism evidence="4 5">
    <name type="scientific">Streptomyces humicola</name>
    <dbReference type="NCBI Taxonomy" id="2953240"/>
    <lineage>
        <taxon>Bacteria</taxon>
        <taxon>Bacillati</taxon>
        <taxon>Actinomycetota</taxon>
        <taxon>Actinomycetes</taxon>
        <taxon>Kitasatosporales</taxon>
        <taxon>Streptomycetaceae</taxon>
        <taxon>Streptomyces</taxon>
    </lineage>
</organism>
<dbReference type="Pfam" id="PF01474">
    <property type="entry name" value="DAHP_synth_2"/>
    <property type="match status" value="2"/>
</dbReference>
<sequence length="378" mass="41179">MRSWLCLSAAQQPSWGDEWLVGEVRKDLARLPGLVTGAEIDVLRSLLAEAAAGRMRVIQAGDCAEDPAECAPEHVTRKLGLLQAIAGVMRMGSGLPVVRAGRIAGQFAKPRSASSEWVGGVELPVYRGHLVNGPDATVQSRCPDPLRLTLCYEAAARAMAFLRSAEDRVWTSHEALLLDYELPLLRRDVDGRLLLASTHWPWIGDRTRQLDGAHVRLLSVVANPVACKVGPGMDEDELLGLCERLDPCREPGRLTLIVRMGTTRVAERLPRLASRVRDEGHPVIWLCDPLHANTVQAPDGRKTRMLEAVIREVCAFQEALGEAQAVPGGLHLEATADPVTECVSAECPIDRVGERYTTLCDPRLNPQQALATAAAWTS</sequence>
<evidence type="ECO:0000313" key="5">
    <source>
        <dbReference type="Proteomes" id="UP001057702"/>
    </source>
</evidence>
<evidence type="ECO:0000313" key="4">
    <source>
        <dbReference type="EMBL" id="MCQ4080926.1"/>
    </source>
</evidence>
<accession>A0ABT1PTC6</accession>
<evidence type="ECO:0000256" key="1">
    <source>
        <dbReference type="ARBA" id="ARBA00008911"/>
    </source>
</evidence>
<dbReference type="Proteomes" id="UP001057702">
    <property type="component" value="Unassembled WGS sequence"/>
</dbReference>
<keyword evidence="3" id="KW-0028">Amino-acid biosynthesis</keyword>
<reference evidence="4" key="1">
    <citation type="submission" date="2022-06" db="EMBL/GenBank/DDBJ databases">
        <title>Draft genome sequence of Streptomyces sp. RB6PN25 isolated from peat swamp forest in Thailand.</title>
        <authorList>
            <person name="Duangmal K."/>
            <person name="Klaysubun C."/>
        </authorList>
    </citation>
    <scope>NUCLEOTIDE SEQUENCE</scope>
    <source>
        <strain evidence="4">RB6PN25</strain>
    </source>
</reference>
<keyword evidence="3" id="KW-0057">Aromatic amino acid biosynthesis</keyword>
<keyword evidence="2 3" id="KW-0808">Transferase</keyword>
<keyword evidence="5" id="KW-1185">Reference proteome</keyword>
<dbReference type="EC" id="2.5.1.54" evidence="3"/>